<dbReference type="InterPro" id="IPR032783">
    <property type="entry name" value="AraC_lig"/>
</dbReference>
<dbReference type="SUPFAM" id="SSF46689">
    <property type="entry name" value="Homeodomain-like"/>
    <property type="match status" value="2"/>
</dbReference>
<evidence type="ECO:0000256" key="4">
    <source>
        <dbReference type="ARBA" id="ARBA00023163"/>
    </source>
</evidence>
<dbReference type="GO" id="GO:0003700">
    <property type="term" value="F:DNA-binding transcription factor activity"/>
    <property type="evidence" value="ECO:0007669"/>
    <property type="project" value="InterPro"/>
</dbReference>
<comment type="function">
    <text evidence="5">Regulatory protein of the TOL plasmid xyl operons. XylS activates the xylXYZLTEGFJQKIH operon required for the degradation of toluene, m-xylene and p-xylene.</text>
</comment>
<name>A0AAU8E5W2_9PSED</name>
<evidence type="ECO:0000313" key="7">
    <source>
        <dbReference type="EMBL" id="XCG75690.1"/>
    </source>
</evidence>
<evidence type="ECO:0000256" key="3">
    <source>
        <dbReference type="ARBA" id="ARBA00023125"/>
    </source>
</evidence>
<protein>
    <submittedName>
        <fullName evidence="7">AraC family transcriptional regulator</fullName>
    </submittedName>
</protein>
<organism evidence="7">
    <name type="scientific">Pseudomonas sp. MYb327</name>
    <dbReference type="NCBI Taxonomy" id="2745230"/>
    <lineage>
        <taxon>Bacteria</taxon>
        <taxon>Pseudomonadati</taxon>
        <taxon>Pseudomonadota</taxon>
        <taxon>Gammaproteobacteria</taxon>
        <taxon>Pseudomonadales</taxon>
        <taxon>Pseudomonadaceae</taxon>
        <taxon>Pseudomonas</taxon>
    </lineage>
</organism>
<feature type="domain" description="HTH araC/xylS-type" evidence="6">
    <location>
        <begin position="173"/>
        <end position="270"/>
    </location>
</feature>
<dbReference type="AlphaFoldDB" id="A0AAU8E5W2"/>
<dbReference type="EMBL" id="CP159258">
    <property type="protein sequence ID" value="XCG75690.1"/>
    <property type="molecule type" value="Genomic_DNA"/>
</dbReference>
<dbReference type="Pfam" id="PF12852">
    <property type="entry name" value="Cupin_6"/>
    <property type="match status" value="1"/>
</dbReference>
<dbReference type="GO" id="GO:0009893">
    <property type="term" value="P:positive regulation of metabolic process"/>
    <property type="evidence" value="ECO:0007669"/>
    <property type="project" value="UniProtKB-ARBA"/>
</dbReference>
<dbReference type="Gene3D" id="1.10.10.60">
    <property type="entry name" value="Homeodomain-like"/>
    <property type="match status" value="2"/>
</dbReference>
<dbReference type="SMART" id="SM00342">
    <property type="entry name" value="HTH_ARAC"/>
    <property type="match status" value="1"/>
</dbReference>
<keyword evidence="3" id="KW-0238">DNA-binding</keyword>
<dbReference type="InterPro" id="IPR018060">
    <property type="entry name" value="HTH_AraC"/>
</dbReference>
<dbReference type="PANTHER" id="PTHR46796">
    <property type="entry name" value="HTH-TYPE TRANSCRIPTIONAL ACTIVATOR RHAS-RELATED"/>
    <property type="match status" value="1"/>
</dbReference>
<dbReference type="PROSITE" id="PS00041">
    <property type="entry name" value="HTH_ARAC_FAMILY_1"/>
    <property type="match status" value="1"/>
</dbReference>
<dbReference type="PROSITE" id="PS01124">
    <property type="entry name" value="HTH_ARAC_FAMILY_2"/>
    <property type="match status" value="1"/>
</dbReference>
<dbReference type="RefSeq" id="WP_339556357.1">
    <property type="nucleotide sequence ID" value="NZ_CP159258.1"/>
</dbReference>
<keyword evidence="2" id="KW-0805">Transcription regulation</keyword>
<dbReference type="InterPro" id="IPR009057">
    <property type="entry name" value="Homeodomain-like_sf"/>
</dbReference>
<sequence>MDILSEFFERTNLQGRLFFSGPVDGTLVLDKPPGMAFIHVISRGGIDLVQPGRPKISISEPSVLFCPSSCRYQLRSSIEGAELICASFQFGRNALQPFPLGLKETLVFPFRELDNLAPLLGTLINEFQDMAPGRGKALNLLLEYLFVLLVRRSVLEGRISSGLLYALQDGRLGAVFNRIHQEPEALWTVEKMASLANMSRSKFSACFTRIMEISPMGYVTAWRMKLAQDLLRDGVQIKVIATTVGYSSQASFSRTFLNVVGWPPAEWLKRDANGEDVPLVIARVLRDLPDDSTTEKREP</sequence>
<comment type="subcellular location">
    <subcellularLocation>
        <location evidence="1">Cytoplasm</location>
    </subcellularLocation>
</comment>
<evidence type="ECO:0000256" key="5">
    <source>
        <dbReference type="ARBA" id="ARBA00037345"/>
    </source>
</evidence>
<keyword evidence="4" id="KW-0804">Transcription</keyword>
<evidence type="ECO:0000259" key="6">
    <source>
        <dbReference type="PROSITE" id="PS01124"/>
    </source>
</evidence>
<dbReference type="GO" id="GO:0005737">
    <property type="term" value="C:cytoplasm"/>
    <property type="evidence" value="ECO:0007669"/>
    <property type="project" value="UniProtKB-SubCell"/>
</dbReference>
<evidence type="ECO:0000256" key="1">
    <source>
        <dbReference type="ARBA" id="ARBA00004496"/>
    </source>
</evidence>
<accession>A0AAU8E5W2</accession>
<dbReference type="GO" id="GO:0043565">
    <property type="term" value="F:sequence-specific DNA binding"/>
    <property type="evidence" value="ECO:0007669"/>
    <property type="project" value="InterPro"/>
</dbReference>
<dbReference type="Pfam" id="PF12833">
    <property type="entry name" value="HTH_18"/>
    <property type="match status" value="1"/>
</dbReference>
<proteinExistence type="predicted"/>
<gene>
    <name evidence="7" type="ORF">ABVN21_06300</name>
</gene>
<reference evidence="7" key="1">
    <citation type="submission" date="2024-06" db="EMBL/GenBank/DDBJ databases">
        <title>The Caenorhabditis elegans bacterial microbiome influences microsporidia infection through nutrient limitation and inhibiting parasite invasion.</title>
        <authorList>
            <person name="Tamim El Jarkass H."/>
            <person name="Castelblanco S."/>
            <person name="Kaur M."/>
            <person name="Wan Y.C."/>
            <person name="Ellis A.E."/>
            <person name="Sheldon R.D."/>
            <person name="Lien E.C."/>
            <person name="Burton N.O."/>
            <person name="Wright G.D."/>
            <person name="Reinke A.W."/>
        </authorList>
    </citation>
    <scope>NUCLEOTIDE SEQUENCE</scope>
    <source>
        <strain evidence="7">MYb327</strain>
    </source>
</reference>
<dbReference type="PANTHER" id="PTHR46796:SF7">
    <property type="entry name" value="ARAC FAMILY TRANSCRIPTIONAL REGULATOR"/>
    <property type="match status" value="1"/>
</dbReference>
<evidence type="ECO:0000256" key="2">
    <source>
        <dbReference type="ARBA" id="ARBA00023015"/>
    </source>
</evidence>
<dbReference type="InterPro" id="IPR050204">
    <property type="entry name" value="AraC_XylS_family_regulators"/>
</dbReference>
<dbReference type="InterPro" id="IPR018062">
    <property type="entry name" value="HTH_AraC-typ_CS"/>
</dbReference>